<evidence type="ECO:0000256" key="6">
    <source>
        <dbReference type="SAM" id="MobiDB-lite"/>
    </source>
</evidence>
<evidence type="ECO:0000313" key="10">
    <source>
        <dbReference type="Proteomes" id="UP000186309"/>
    </source>
</evidence>
<feature type="domain" description="RNA polymerase sigma factor 70 region 4 type 2" evidence="8">
    <location>
        <begin position="149"/>
        <end position="200"/>
    </location>
</feature>
<organism evidence="9 10">
    <name type="scientific">Paludisphaera borealis</name>
    <dbReference type="NCBI Taxonomy" id="1387353"/>
    <lineage>
        <taxon>Bacteria</taxon>
        <taxon>Pseudomonadati</taxon>
        <taxon>Planctomycetota</taxon>
        <taxon>Planctomycetia</taxon>
        <taxon>Isosphaerales</taxon>
        <taxon>Isosphaeraceae</taxon>
        <taxon>Paludisphaera</taxon>
    </lineage>
</organism>
<dbReference type="InterPro" id="IPR013324">
    <property type="entry name" value="RNA_pol_sigma_r3/r4-like"/>
</dbReference>
<dbReference type="GO" id="GO:0016987">
    <property type="term" value="F:sigma factor activity"/>
    <property type="evidence" value="ECO:0007669"/>
    <property type="project" value="UniProtKB-KW"/>
</dbReference>
<evidence type="ECO:0000259" key="8">
    <source>
        <dbReference type="Pfam" id="PF08281"/>
    </source>
</evidence>
<evidence type="ECO:0000259" key="7">
    <source>
        <dbReference type="Pfam" id="PF04542"/>
    </source>
</evidence>
<reference evidence="10" key="1">
    <citation type="submission" date="2016-12" db="EMBL/GenBank/DDBJ databases">
        <title>Comparative genomics of four Isosphaeraceae planctomycetes: a common pool of plasmids and glycoside hydrolase genes.</title>
        <authorList>
            <person name="Ivanova A."/>
        </authorList>
    </citation>
    <scope>NUCLEOTIDE SEQUENCE [LARGE SCALE GENOMIC DNA]</scope>
    <source>
        <strain evidence="10">PX4</strain>
    </source>
</reference>
<evidence type="ECO:0000256" key="4">
    <source>
        <dbReference type="ARBA" id="ARBA00023125"/>
    </source>
</evidence>
<dbReference type="InterPro" id="IPR036388">
    <property type="entry name" value="WH-like_DNA-bd_sf"/>
</dbReference>
<dbReference type="SUPFAM" id="SSF88946">
    <property type="entry name" value="Sigma2 domain of RNA polymerase sigma factors"/>
    <property type="match status" value="1"/>
</dbReference>
<feature type="region of interest" description="Disordered" evidence="6">
    <location>
        <begin position="299"/>
        <end position="331"/>
    </location>
</feature>
<dbReference type="InterPro" id="IPR014284">
    <property type="entry name" value="RNA_pol_sigma-70_dom"/>
</dbReference>
<sequence length="517" mass="56287">MEGGGVASRSNGAMLRQLGTLFNLGAIGEQTDGQLLERFATRGGEEGELAFAALVERHGPMVWRVCRSTLRDPNDAQDAFQAAFLVLVQKARSLWVRDSLGPWLHRVAHRVAARARRDAARRLEHERKTAEARPAATSDDHGDDDLAAMLHDEIERLPARCREPLILCDVQGLTHQDAARRLGWPLGTVKTRLARARELLRGRLARRNGLPSGLLIAAPRLASAFRNEPNAPAALLVESTVRAATAVATGEAVALKVISAPVAALFKEVLYAMFLTKLKIASAIVLTAVTAAGVAGAVAQSGGDEKRGPSLEANQPPRATAPASRTSDTPDFVSKSRAMILKRLEEEADEALSRFKRTTSKAHAARKDSTNEGPVVNQARKEFLDLQTQLDKIDRILFDVIETHQTLFDFSAAPLSDAADRGFAEMQGIIDRAEGDAEVGARKPANSVDPMFAPAEILRAKKRVAWAQMMFEKGYVSKSQLDAEISSFERALAQAQTLKEQNLKSIERRRDDAAVKP</sequence>
<dbReference type="InterPro" id="IPR013325">
    <property type="entry name" value="RNA_pol_sigma_r2"/>
</dbReference>
<dbReference type="STRING" id="1387353.BSF38_03500"/>
<dbReference type="Pfam" id="PF08281">
    <property type="entry name" value="Sigma70_r4_2"/>
    <property type="match status" value="1"/>
</dbReference>
<keyword evidence="2" id="KW-0805">Transcription regulation</keyword>
<evidence type="ECO:0000256" key="3">
    <source>
        <dbReference type="ARBA" id="ARBA00023082"/>
    </source>
</evidence>
<evidence type="ECO:0000313" key="9">
    <source>
        <dbReference type="EMBL" id="APW61968.1"/>
    </source>
</evidence>
<dbReference type="InterPro" id="IPR039425">
    <property type="entry name" value="RNA_pol_sigma-70-like"/>
</dbReference>
<dbReference type="Gene3D" id="1.10.1740.10">
    <property type="match status" value="1"/>
</dbReference>
<feature type="compositionally biased region" description="Basic and acidic residues" evidence="6">
    <location>
        <begin position="119"/>
        <end position="131"/>
    </location>
</feature>
<comment type="similarity">
    <text evidence="1">Belongs to the sigma-70 factor family. ECF subfamily.</text>
</comment>
<accession>A0A1U7CST1</accession>
<dbReference type="Pfam" id="PF04542">
    <property type="entry name" value="Sigma70_r2"/>
    <property type="match status" value="1"/>
</dbReference>
<dbReference type="EMBL" id="CP019082">
    <property type="protein sequence ID" value="APW61968.1"/>
    <property type="molecule type" value="Genomic_DNA"/>
</dbReference>
<evidence type="ECO:0000256" key="1">
    <source>
        <dbReference type="ARBA" id="ARBA00010641"/>
    </source>
</evidence>
<dbReference type="CDD" id="cd06171">
    <property type="entry name" value="Sigma70_r4"/>
    <property type="match status" value="1"/>
</dbReference>
<dbReference type="InterPro" id="IPR007627">
    <property type="entry name" value="RNA_pol_sigma70_r2"/>
</dbReference>
<dbReference type="PANTHER" id="PTHR43133">
    <property type="entry name" value="RNA POLYMERASE ECF-TYPE SIGMA FACTO"/>
    <property type="match status" value="1"/>
</dbReference>
<name>A0A1U7CST1_9BACT</name>
<evidence type="ECO:0000256" key="5">
    <source>
        <dbReference type="ARBA" id="ARBA00023163"/>
    </source>
</evidence>
<dbReference type="GO" id="GO:0006352">
    <property type="term" value="P:DNA-templated transcription initiation"/>
    <property type="evidence" value="ECO:0007669"/>
    <property type="project" value="InterPro"/>
</dbReference>
<dbReference type="Proteomes" id="UP000186309">
    <property type="component" value="Chromosome"/>
</dbReference>
<dbReference type="PANTHER" id="PTHR43133:SF8">
    <property type="entry name" value="RNA POLYMERASE SIGMA FACTOR HI_1459-RELATED"/>
    <property type="match status" value="1"/>
</dbReference>
<dbReference type="SUPFAM" id="SSF88659">
    <property type="entry name" value="Sigma3 and sigma4 domains of RNA polymerase sigma factors"/>
    <property type="match status" value="1"/>
</dbReference>
<keyword evidence="3" id="KW-0731">Sigma factor</keyword>
<feature type="region of interest" description="Disordered" evidence="6">
    <location>
        <begin position="119"/>
        <end position="143"/>
    </location>
</feature>
<dbReference type="NCBIfam" id="TIGR02937">
    <property type="entry name" value="sigma70-ECF"/>
    <property type="match status" value="1"/>
</dbReference>
<dbReference type="KEGG" id="pbor:BSF38_03500"/>
<feature type="domain" description="RNA polymerase sigma-70 region 2" evidence="7">
    <location>
        <begin position="54"/>
        <end position="122"/>
    </location>
</feature>
<keyword evidence="10" id="KW-1185">Reference proteome</keyword>
<evidence type="ECO:0000256" key="2">
    <source>
        <dbReference type="ARBA" id="ARBA00023015"/>
    </source>
</evidence>
<dbReference type="InterPro" id="IPR013249">
    <property type="entry name" value="RNA_pol_sigma70_r4_t2"/>
</dbReference>
<gene>
    <name evidence="9" type="primary">sigE_20</name>
    <name evidence="9" type="ORF">BSF38_03500</name>
</gene>
<dbReference type="Gene3D" id="1.10.10.10">
    <property type="entry name" value="Winged helix-like DNA-binding domain superfamily/Winged helix DNA-binding domain"/>
    <property type="match status" value="1"/>
</dbReference>
<keyword evidence="5" id="KW-0804">Transcription</keyword>
<dbReference type="OrthoDB" id="9784272at2"/>
<proteinExistence type="inferred from homology"/>
<protein>
    <submittedName>
        <fullName evidence="9">ECF RNA polymerase sigma factor SigE</fullName>
    </submittedName>
</protein>
<dbReference type="GO" id="GO:0003677">
    <property type="term" value="F:DNA binding"/>
    <property type="evidence" value="ECO:0007669"/>
    <property type="project" value="UniProtKB-KW"/>
</dbReference>
<dbReference type="AlphaFoldDB" id="A0A1U7CST1"/>
<keyword evidence="4" id="KW-0238">DNA-binding</keyword>